<comment type="caution">
    <text evidence="3">The sequence shown here is derived from an EMBL/GenBank/DDBJ whole genome shotgun (WGS) entry which is preliminary data.</text>
</comment>
<dbReference type="InterPro" id="IPR002562">
    <property type="entry name" value="3'-5'_exonuclease_dom"/>
</dbReference>
<organism evidence="3 4">
    <name type="scientific">Coniochaeta pulveracea</name>
    <dbReference type="NCBI Taxonomy" id="177199"/>
    <lineage>
        <taxon>Eukaryota</taxon>
        <taxon>Fungi</taxon>
        <taxon>Dikarya</taxon>
        <taxon>Ascomycota</taxon>
        <taxon>Pezizomycotina</taxon>
        <taxon>Sordariomycetes</taxon>
        <taxon>Sordariomycetidae</taxon>
        <taxon>Coniochaetales</taxon>
        <taxon>Coniochaetaceae</taxon>
        <taxon>Coniochaeta</taxon>
    </lineage>
</organism>
<feature type="region of interest" description="Disordered" evidence="1">
    <location>
        <begin position="59"/>
        <end position="86"/>
    </location>
</feature>
<proteinExistence type="predicted"/>
<dbReference type="InterPro" id="IPR036397">
    <property type="entry name" value="RNaseH_sf"/>
</dbReference>
<dbReference type="Proteomes" id="UP000275385">
    <property type="component" value="Unassembled WGS sequence"/>
</dbReference>
<dbReference type="InterPro" id="IPR012337">
    <property type="entry name" value="RNaseH-like_sf"/>
</dbReference>
<dbReference type="SUPFAM" id="SSF53098">
    <property type="entry name" value="Ribonuclease H-like"/>
    <property type="match status" value="1"/>
</dbReference>
<dbReference type="EMBL" id="QVQW01000103">
    <property type="protein sequence ID" value="RKU40449.1"/>
    <property type="molecule type" value="Genomic_DNA"/>
</dbReference>
<dbReference type="AlphaFoldDB" id="A0A420XY30"/>
<name>A0A420XY30_9PEZI</name>
<dbReference type="Pfam" id="PF01612">
    <property type="entry name" value="DNA_pol_A_exo1"/>
    <property type="match status" value="1"/>
</dbReference>
<gene>
    <name evidence="3" type="ORF">DL546_000504</name>
</gene>
<protein>
    <recommendedName>
        <fullName evidence="2">3'-5' exonuclease domain-containing protein</fullName>
    </recommendedName>
</protein>
<evidence type="ECO:0000256" key="1">
    <source>
        <dbReference type="SAM" id="MobiDB-lite"/>
    </source>
</evidence>
<feature type="domain" description="3'-5' exonuclease" evidence="2">
    <location>
        <begin position="113"/>
        <end position="304"/>
    </location>
</feature>
<reference evidence="3 4" key="1">
    <citation type="submission" date="2018-08" db="EMBL/GenBank/DDBJ databases">
        <title>Draft genome of the lignicolous fungus Coniochaeta pulveracea.</title>
        <authorList>
            <person name="Borstlap C.J."/>
            <person name="De Witt R.N."/>
            <person name="Botha A."/>
            <person name="Volschenk H."/>
        </authorList>
    </citation>
    <scope>NUCLEOTIDE SEQUENCE [LARGE SCALE GENOMIC DNA]</scope>
    <source>
        <strain evidence="3 4">CAB683</strain>
    </source>
</reference>
<dbReference type="GO" id="GO:0008408">
    <property type="term" value="F:3'-5' exonuclease activity"/>
    <property type="evidence" value="ECO:0007669"/>
    <property type="project" value="InterPro"/>
</dbReference>
<dbReference type="Gene3D" id="3.30.420.10">
    <property type="entry name" value="Ribonuclease H-like superfamily/Ribonuclease H"/>
    <property type="match status" value="1"/>
</dbReference>
<dbReference type="GO" id="GO:0003676">
    <property type="term" value="F:nucleic acid binding"/>
    <property type="evidence" value="ECO:0007669"/>
    <property type="project" value="InterPro"/>
</dbReference>
<evidence type="ECO:0000313" key="4">
    <source>
        <dbReference type="Proteomes" id="UP000275385"/>
    </source>
</evidence>
<accession>A0A420XY30</accession>
<dbReference type="OrthoDB" id="26838at2759"/>
<sequence>MICRLFHPFCYISTADTHFLPATPILSFVSRLERVRFDVLFTDPSKVLREAGANIPLTMQSGRGEVVPDQPQDDALPSPERENKGDNQELEALTASLAGTHINDVPDSGLIDTPTALSILVDILYEQPTTPPSLFIDLEGVNLSRHGTISILQIFVQPTNRAYLIDVRTLGAEAFSTPGATGHTLKEILESDTIPKVFFDVRNDSDALYSLFEIHLACIQDLQLMELATRRFGRRCVNGLAKCIEHDAPMSSTEMLAWKATKEKGQRLFAPERGGSYEVFNERPLSEEIRLYCVQDVKILPRLWSLYDGRMTRTWRGRVREASKDRVALSQTPGFNGKGRHMALAPKGW</sequence>
<keyword evidence="4" id="KW-1185">Reference proteome</keyword>
<evidence type="ECO:0000313" key="3">
    <source>
        <dbReference type="EMBL" id="RKU40449.1"/>
    </source>
</evidence>
<dbReference type="GO" id="GO:0006139">
    <property type="term" value="P:nucleobase-containing compound metabolic process"/>
    <property type="evidence" value="ECO:0007669"/>
    <property type="project" value="InterPro"/>
</dbReference>
<dbReference type="PANTHER" id="PTHR43040:SF1">
    <property type="entry name" value="RIBONUCLEASE D"/>
    <property type="match status" value="1"/>
</dbReference>
<evidence type="ECO:0000259" key="2">
    <source>
        <dbReference type="Pfam" id="PF01612"/>
    </source>
</evidence>
<dbReference type="STRING" id="177199.A0A420XY30"/>
<dbReference type="PANTHER" id="PTHR43040">
    <property type="entry name" value="RIBONUCLEASE D"/>
    <property type="match status" value="1"/>
</dbReference>